<evidence type="ECO:0000256" key="7">
    <source>
        <dbReference type="RuleBase" id="RU004326"/>
    </source>
</evidence>
<dbReference type="Pfam" id="PF02878">
    <property type="entry name" value="PGM_PMM_I"/>
    <property type="match status" value="1"/>
</dbReference>
<dbReference type="FunFam" id="3.30.310.50:FF:000001">
    <property type="entry name" value="Phosphoglucosamine mutase"/>
    <property type="match status" value="1"/>
</dbReference>
<dbReference type="GO" id="GO:0008966">
    <property type="term" value="F:phosphoglucosamine mutase activity"/>
    <property type="evidence" value="ECO:0007669"/>
    <property type="project" value="UniProtKB-UniRule"/>
</dbReference>
<feature type="binding site" evidence="6">
    <location>
        <position position="249"/>
    </location>
    <ligand>
        <name>Mg(2+)</name>
        <dbReference type="ChEBI" id="CHEBI:18420"/>
    </ligand>
</feature>
<evidence type="ECO:0000259" key="11">
    <source>
        <dbReference type="Pfam" id="PF02879"/>
    </source>
</evidence>
<dbReference type="InterPro" id="IPR006352">
    <property type="entry name" value="GlmM_bact"/>
</dbReference>
<feature type="modified residue" description="Phosphoserine" evidence="6">
    <location>
        <position position="105"/>
    </location>
</feature>
<feature type="binding site" description="via phosphate group" evidence="6">
    <location>
        <position position="105"/>
    </location>
    <ligand>
        <name>Mg(2+)</name>
        <dbReference type="ChEBI" id="CHEBI:18420"/>
    </ligand>
</feature>
<dbReference type="GO" id="GO:0000287">
    <property type="term" value="F:magnesium ion binding"/>
    <property type="evidence" value="ECO:0007669"/>
    <property type="project" value="UniProtKB-UniRule"/>
</dbReference>
<dbReference type="GO" id="GO:0009252">
    <property type="term" value="P:peptidoglycan biosynthetic process"/>
    <property type="evidence" value="ECO:0007669"/>
    <property type="project" value="TreeGrafter"/>
</dbReference>
<feature type="domain" description="Alpha-D-phosphohexomutase alpha/beta/alpha" evidence="10">
    <location>
        <begin position="3"/>
        <end position="137"/>
    </location>
</feature>
<dbReference type="PROSITE" id="PS00710">
    <property type="entry name" value="PGM_PMM"/>
    <property type="match status" value="1"/>
</dbReference>
<dbReference type="SUPFAM" id="SSF53738">
    <property type="entry name" value="Phosphoglucomutase, first 3 domains"/>
    <property type="match status" value="3"/>
</dbReference>
<accession>A0A6C2UG06</accession>
<dbReference type="PRINTS" id="PR00509">
    <property type="entry name" value="PGMPMM"/>
</dbReference>
<dbReference type="CDD" id="cd05802">
    <property type="entry name" value="GlmM"/>
    <property type="match status" value="1"/>
</dbReference>
<dbReference type="InterPro" id="IPR036900">
    <property type="entry name" value="A-D-PHexomutase_C_sf"/>
</dbReference>
<dbReference type="PANTHER" id="PTHR42946:SF1">
    <property type="entry name" value="PHOSPHOGLUCOMUTASE (ALPHA-D-GLUCOSE-1,6-BISPHOSPHATE-DEPENDENT)"/>
    <property type="match status" value="1"/>
</dbReference>
<evidence type="ECO:0000256" key="4">
    <source>
        <dbReference type="ARBA" id="ARBA00022842"/>
    </source>
</evidence>
<evidence type="ECO:0000259" key="12">
    <source>
        <dbReference type="Pfam" id="PF02880"/>
    </source>
</evidence>
<keyword evidence="14" id="KW-1185">Reference proteome</keyword>
<feature type="active site" description="Phosphoserine intermediate" evidence="6">
    <location>
        <position position="105"/>
    </location>
</feature>
<dbReference type="Pfam" id="PF00408">
    <property type="entry name" value="PGM_PMM_IV"/>
    <property type="match status" value="1"/>
</dbReference>
<dbReference type="InterPro" id="IPR050060">
    <property type="entry name" value="Phosphoglucosamine_mutase"/>
</dbReference>
<evidence type="ECO:0000313" key="14">
    <source>
        <dbReference type="Proteomes" id="UP000346198"/>
    </source>
</evidence>
<dbReference type="EC" id="5.4.2.10" evidence="6 8"/>
<dbReference type="Gene3D" id="3.40.120.10">
    <property type="entry name" value="Alpha-D-Glucose-1,6-Bisphosphate, subunit A, domain 3"/>
    <property type="match status" value="3"/>
</dbReference>
<dbReference type="InterPro" id="IPR016066">
    <property type="entry name" value="A-D-PHexomutase_CS"/>
</dbReference>
<dbReference type="FunFam" id="3.40.120.10:FF:000001">
    <property type="entry name" value="Phosphoglucosamine mutase"/>
    <property type="match status" value="1"/>
</dbReference>
<evidence type="ECO:0000259" key="10">
    <source>
        <dbReference type="Pfam" id="PF02878"/>
    </source>
</evidence>
<dbReference type="RefSeq" id="WP_136059935.1">
    <property type="nucleotide sequence ID" value="NZ_CAAHFH010000001.1"/>
</dbReference>
<dbReference type="Pfam" id="PF02880">
    <property type="entry name" value="PGM_PMM_III"/>
    <property type="match status" value="1"/>
</dbReference>
<keyword evidence="2 6" id="KW-0597">Phosphoprotein</keyword>
<dbReference type="FunFam" id="3.40.120.10:FF:000003">
    <property type="entry name" value="Phosphoglucosamine mutase"/>
    <property type="match status" value="1"/>
</dbReference>
<dbReference type="InterPro" id="IPR005846">
    <property type="entry name" value="A-D-PHexomutase_a/b/a-III"/>
</dbReference>
<feature type="domain" description="Alpha-D-phosphohexomutase alpha/beta/alpha" evidence="11">
    <location>
        <begin position="163"/>
        <end position="260"/>
    </location>
</feature>
<dbReference type="Gene3D" id="3.30.310.50">
    <property type="entry name" value="Alpha-D-phosphohexomutase, C-terminal domain"/>
    <property type="match status" value="1"/>
</dbReference>
<proteinExistence type="inferred from homology"/>
<keyword evidence="4 6" id="KW-0460">Magnesium</keyword>
<dbReference type="InterPro" id="IPR005844">
    <property type="entry name" value="A-D-PHexomutase_a/b/a-I"/>
</dbReference>
<dbReference type="InterPro" id="IPR016055">
    <property type="entry name" value="A-D-PHexomutase_a/b/a-I/II/III"/>
</dbReference>
<evidence type="ECO:0000256" key="5">
    <source>
        <dbReference type="ARBA" id="ARBA00023235"/>
    </source>
</evidence>
<dbReference type="InterPro" id="IPR005841">
    <property type="entry name" value="Alpha-D-phosphohexomutase_SF"/>
</dbReference>
<dbReference type="SUPFAM" id="SSF55957">
    <property type="entry name" value="Phosphoglucomutase, C-terminal domain"/>
    <property type="match status" value="1"/>
</dbReference>
<feature type="binding site" evidence="6">
    <location>
        <position position="251"/>
    </location>
    <ligand>
        <name>Mg(2+)</name>
        <dbReference type="ChEBI" id="CHEBI:18420"/>
    </ligand>
</feature>
<dbReference type="GO" id="GO:0006048">
    <property type="term" value="P:UDP-N-acetylglucosamine biosynthetic process"/>
    <property type="evidence" value="ECO:0007669"/>
    <property type="project" value="TreeGrafter"/>
</dbReference>
<keyword evidence="3 6" id="KW-0479">Metal-binding</keyword>
<comment type="PTM">
    <text evidence="6">Activated by phosphorylation.</text>
</comment>
<organism evidence="13 14">
    <name type="scientific">Pontiella sulfatireligans</name>
    <dbReference type="NCBI Taxonomy" id="2750658"/>
    <lineage>
        <taxon>Bacteria</taxon>
        <taxon>Pseudomonadati</taxon>
        <taxon>Kiritimatiellota</taxon>
        <taxon>Kiritimatiellia</taxon>
        <taxon>Kiritimatiellales</taxon>
        <taxon>Pontiellaceae</taxon>
        <taxon>Pontiella</taxon>
    </lineage>
</organism>
<reference evidence="13 14" key="1">
    <citation type="submission" date="2019-04" db="EMBL/GenBank/DDBJ databases">
        <authorList>
            <person name="Van Vliet M D."/>
        </authorList>
    </citation>
    <scope>NUCLEOTIDE SEQUENCE [LARGE SCALE GENOMIC DNA]</scope>
    <source>
        <strain evidence="13 14">F21</strain>
    </source>
</reference>
<dbReference type="Pfam" id="PF02879">
    <property type="entry name" value="PGM_PMM_II"/>
    <property type="match status" value="1"/>
</dbReference>
<gene>
    <name evidence="13" type="primary">glmM_1</name>
    <name evidence="6" type="synonym">glmM</name>
    <name evidence="13" type="ORF">SCARR_00510</name>
</gene>
<evidence type="ECO:0000256" key="3">
    <source>
        <dbReference type="ARBA" id="ARBA00022723"/>
    </source>
</evidence>
<comment type="catalytic activity">
    <reaction evidence="6 8">
        <text>alpha-D-glucosamine 1-phosphate = D-glucosamine 6-phosphate</text>
        <dbReference type="Rhea" id="RHEA:23424"/>
        <dbReference type="ChEBI" id="CHEBI:58516"/>
        <dbReference type="ChEBI" id="CHEBI:58725"/>
        <dbReference type="EC" id="5.4.2.10"/>
    </reaction>
</comment>
<keyword evidence="5 6" id="KW-0413">Isomerase</keyword>
<dbReference type="InterPro" id="IPR005843">
    <property type="entry name" value="A-D-PHexomutase_C"/>
</dbReference>
<feature type="domain" description="Alpha-D-phosphohexomutase alpha/beta/alpha" evidence="12">
    <location>
        <begin position="264"/>
        <end position="370"/>
    </location>
</feature>
<protein>
    <recommendedName>
        <fullName evidence="6 8">Phosphoglucosamine mutase</fullName>
        <ecNumber evidence="6 8">5.4.2.10</ecNumber>
    </recommendedName>
</protein>
<dbReference type="NCBIfam" id="TIGR01455">
    <property type="entry name" value="glmM"/>
    <property type="match status" value="1"/>
</dbReference>
<evidence type="ECO:0000313" key="13">
    <source>
        <dbReference type="EMBL" id="VGO18457.1"/>
    </source>
</evidence>
<dbReference type="NCBIfam" id="NF008139">
    <property type="entry name" value="PRK10887.1"/>
    <property type="match status" value="1"/>
</dbReference>
<dbReference type="InterPro" id="IPR005845">
    <property type="entry name" value="A-D-PHexomutase_a/b/a-II"/>
</dbReference>
<feature type="binding site" evidence="6">
    <location>
        <position position="247"/>
    </location>
    <ligand>
        <name>Mg(2+)</name>
        <dbReference type="ChEBI" id="CHEBI:18420"/>
    </ligand>
</feature>
<comment type="cofactor">
    <cofactor evidence="6">
        <name>Mg(2+)</name>
        <dbReference type="ChEBI" id="CHEBI:18420"/>
    </cofactor>
    <text evidence="6">Binds 1 Mg(2+) ion per subunit.</text>
</comment>
<evidence type="ECO:0000256" key="8">
    <source>
        <dbReference type="RuleBase" id="RU004327"/>
    </source>
</evidence>
<dbReference type="HAMAP" id="MF_01554_B">
    <property type="entry name" value="GlmM_B"/>
    <property type="match status" value="1"/>
</dbReference>
<sequence length="453" mass="49034">MGKLFGTDGVRGMANEGNMTAEMALQIGRATAYTCKEYHKEKGTRPRIIIGKDTRLSGYMFENALTAGITSMGVDVLLLGPIPTPAVAFITQSMRADMGLVISASHNPYYDNGIKIFGRTGYKLPDAMEAEIEDLVLSGRINNIRPVAQEIGKARRIDDAMGRYIEFCKNTFPDDMTLDGMKVVLDCSNGATYKCAPLIFSELGADVSTIHAAPDGININDNCGSQHTQDLCVKIKGNKADVGLAFDGDGDRLIAVDENGCKLTGDQIIAICTKYYKDAGLLKNNLVVGTVMSNIGFHVALKELGIDTDVADVGDRYVLEMMRERGAVLGGEDSGHIIFNNFHTTGDGIVSALQLLAIMRKSGKKLSELALVMKVFPQVLINIDVAEKPPIAEIEKLQEAITEAKAELAEKGRVLIRYSGTQPMCRVMVEGPSEKQTQTIAERLTAVVKECIG</sequence>
<dbReference type="EMBL" id="CAAHFH010000001">
    <property type="protein sequence ID" value="VGO18457.1"/>
    <property type="molecule type" value="Genomic_DNA"/>
</dbReference>
<dbReference type="GO" id="GO:0005975">
    <property type="term" value="P:carbohydrate metabolic process"/>
    <property type="evidence" value="ECO:0007669"/>
    <property type="project" value="InterPro"/>
</dbReference>
<feature type="domain" description="Alpha-D-phosphohexomutase C-terminal" evidence="9">
    <location>
        <begin position="380"/>
        <end position="445"/>
    </location>
</feature>
<evidence type="ECO:0000256" key="2">
    <source>
        <dbReference type="ARBA" id="ARBA00022553"/>
    </source>
</evidence>
<dbReference type="GO" id="GO:0004615">
    <property type="term" value="F:phosphomannomutase activity"/>
    <property type="evidence" value="ECO:0007669"/>
    <property type="project" value="TreeGrafter"/>
</dbReference>
<evidence type="ECO:0000256" key="1">
    <source>
        <dbReference type="ARBA" id="ARBA00010231"/>
    </source>
</evidence>
<dbReference type="GO" id="GO:0005829">
    <property type="term" value="C:cytosol"/>
    <property type="evidence" value="ECO:0007669"/>
    <property type="project" value="TreeGrafter"/>
</dbReference>
<evidence type="ECO:0000256" key="6">
    <source>
        <dbReference type="HAMAP-Rule" id="MF_01554"/>
    </source>
</evidence>
<dbReference type="AlphaFoldDB" id="A0A6C2UG06"/>
<dbReference type="PANTHER" id="PTHR42946">
    <property type="entry name" value="PHOSPHOHEXOSE MUTASE"/>
    <property type="match status" value="1"/>
</dbReference>
<comment type="function">
    <text evidence="6 8">Catalyzes the conversion of glucosamine-6-phosphate to glucosamine-1-phosphate.</text>
</comment>
<name>A0A6C2UG06_9BACT</name>
<dbReference type="Proteomes" id="UP000346198">
    <property type="component" value="Unassembled WGS sequence"/>
</dbReference>
<evidence type="ECO:0000259" key="9">
    <source>
        <dbReference type="Pfam" id="PF00408"/>
    </source>
</evidence>
<comment type="similarity">
    <text evidence="1 6 7">Belongs to the phosphohexose mutase family.</text>
</comment>